<accession>X0WAJ8</accession>
<feature type="non-terminal residue" evidence="1">
    <location>
        <position position="1"/>
    </location>
</feature>
<proteinExistence type="predicted"/>
<dbReference type="EMBL" id="BARS01035588">
    <property type="protein sequence ID" value="GAG20247.1"/>
    <property type="molecule type" value="Genomic_DNA"/>
</dbReference>
<reference evidence="1" key="1">
    <citation type="journal article" date="2014" name="Front. Microbiol.">
        <title>High frequency of phylogenetically diverse reductive dehalogenase-homologous genes in deep subseafloor sedimentary metagenomes.</title>
        <authorList>
            <person name="Kawai M."/>
            <person name="Futagami T."/>
            <person name="Toyoda A."/>
            <person name="Takaki Y."/>
            <person name="Nishi S."/>
            <person name="Hori S."/>
            <person name="Arai W."/>
            <person name="Tsubouchi T."/>
            <person name="Morono Y."/>
            <person name="Uchiyama I."/>
            <person name="Ito T."/>
            <person name="Fujiyama A."/>
            <person name="Inagaki F."/>
            <person name="Takami H."/>
        </authorList>
    </citation>
    <scope>NUCLEOTIDE SEQUENCE</scope>
    <source>
        <strain evidence="1">Expedition CK06-06</strain>
    </source>
</reference>
<sequence length="48" mass="5710">RPEFALEFVDNPHKETNADEKNHQFGEGEGKEIHRFFHHGYPILKIHL</sequence>
<name>X0WAJ8_9ZZZZ</name>
<dbReference type="AlphaFoldDB" id="X0WAJ8"/>
<comment type="caution">
    <text evidence="1">The sequence shown here is derived from an EMBL/GenBank/DDBJ whole genome shotgun (WGS) entry which is preliminary data.</text>
</comment>
<gene>
    <name evidence="1" type="ORF">S01H1_54816</name>
</gene>
<evidence type="ECO:0000313" key="1">
    <source>
        <dbReference type="EMBL" id="GAG20247.1"/>
    </source>
</evidence>
<protein>
    <submittedName>
        <fullName evidence="1">Uncharacterized protein</fullName>
    </submittedName>
</protein>
<organism evidence="1">
    <name type="scientific">marine sediment metagenome</name>
    <dbReference type="NCBI Taxonomy" id="412755"/>
    <lineage>
        <taxon>unclassified sequences</taxon>
        <taxon>metagenomes</taxon>
        <taxon>ecological metagenomes</taxon>
    </lineage>
</organism>